<name>A0A330M5W4_9GAMM</name>
<dbReference type="KEGG" id="sbk:SHEWBE_1178"/>
<proteinExistence type="predicted"/>
<dbReference type="Proteomes" id="UP000250123">
    <property type="component" value="Chromosome SHEWBE"/>
</dbReference>
<protein>
    <submittedName>
        <fullName evidence="1">Uncharacterized protein</fullName>
    </submittedName>
</protein>
<dbReference type="AlphaFoldDB" id="A0A330M5W4"/>
<sequence length="55" mass="6667">MIRNNISLLSWSWLSSLPFSQLDSIPFRKFNVSKTSHYRSNRFIRSWYHDNNNGF</sequence>
<gene>
    <name evidence="1" type="ORF">SHEWBE_1178</name>
</gene>
<reference evidence="2" key="1">
    <citation type="submission" date="2018-06" db="EMBL/GenBank/DDBJ databases">
        <authorList>
            <person name="Cea G.-C."/>
            <person name="William W."/>
        </authorList>
    </citation>
    <scope>NUCLEOTIDE SEQUENCE [LARGE SCALE GENOMIC DNA]</scope>
    <source>
        <strain evidence="2">DB21MT-2</strain>
    </source>
</reference>
<organism evidence="1 2">
    <name type="scientific">Shewanella benthica</name>
    <dbReference type="NCBI Taxonomy" id="43661"/>
    <lineage>
        <taxon>Bacteria</taxon>
        <taxon>Pseudomonadati</taxon>
        <taxon>Pseudomonadota</taxon>
        <taxon>Gammaproteobacteria</taxon>
        <taxon>Alteromonadales</taxon>
        <taxon>Shewanellaceae</taxon>
        <taxon>Shewanella</taxon>
    </lineage>
</organism>
<evidence type="ECO:0000313" key="1">
    <source>
        <dbReference type="EMBL" id="SQH75147.1"/>
    </source>
</evidence>
<evidence type="ECO:0000313" key="2">
    <source>
        <dbReference type="Proteomes" id="UP000250123"/>
    </source>
</evidence>
<dbReference type="EMBL" id="LS483452">
    <property type="protein sequence ID" value="SQH75147.1"/>
    <property type="molecule type" value="Genomic_DNA"/>
</dbReference>
<accession>A0A330M5W4</accession>